<evidence type="ECO:0000259" key="10">
    <source>
        <dbReference type="PROSITE" id="PS50262"/>
    </source>
</evidence>
<evidence type="ECO:0000256" key="1">
    <source>
        <dbReference type="ARBA" id="ARBA00004141"/>
    </source>
</evidence>
<feature type="transmembrane region" description="Helical" evidence="9">
    <location>
        <begin position="197"/>
        <end position="226"/>
    </location>
</feature>
<feature type="transmembrane region" description="Helical" evidence="9">
    <location>
        <begin position="33"/>
        <end position="57"/>
    </location>
</feature>
<keyword evidence="3 9" id="KW-1133">Transmembrane helix</keyword>
<evidence type="ECO:0000256" key="2">
    <source>
        <dbReference type="ARBA" id="ARBA00022692"/>
    </source>
</evidence>
<proteinExistence type="predicted"/>
<keyword evidence="4" id="KW-0297">G-protein coupled receptor</keyword>
<feature type="domain" description="G-protein coupled receptors family 1 profile" evidence="10">
    <location>
        <begin position="49"/>
        <end position="390"/>
    </location>
</feature>
<dbReference type="PRINTS" id="PR00237">
    <property type="entry name" value="GPCRRHODOPSN"/>
</dbReference>
<keyword evidence="12" id="KW-1185">Reference proteome</keyword>
<dbReference type="PANTHER" id="PTHR24240">
    <property type="entry name" value="OPSIN"/>
    <property type="match status" value="1"/>
</dbReference>
<evidence type="ECO:0000256" key="7">
    <source>
        <dbReference type="ARBA" id="ARBA00023224"/>
    </source>
</evidence>
<feature type="region of interest" description="Disordered" evidence="8">
    <location>
        <begin position="445"/>
        <end position="522"/>
    </location>
</feature>
<accession>A0A3B4CTQ9</accession>
<dbReference type="InterPro" id="IPR017452">
    <property type="entry name" value="GPCR_Rhodpsn_7TM"/>
</dbReference>
<comment type="subcellular location">
    <subcellularLocation>
        <location evidence="1">Membrane</location>
        <topology evidence="1">Multi-pass membrane protein</topology>
    </subcellularLocation>
</comment>
<dbReference type="InterPro" id="IPR000276">
    <property type="entry name" value="GPCR_Rhodpsn"/>
</dbReference>
<dbReference type="OrthoDB" id="5564849at2759"/>
<dbReference type="SUPFAM" id="SSF81321">
    <property type="entry name" value="Family A G protein-coupled receptor-like"/>
    <property type="match status" value="2"/>
</dbReference>
<dbReference type="GO" id="GO:0004930">
    <property type="term" value="F:G protein-coupled receptor activity"/>
    <property type="evidence" value="ECO:0007669"/>
    <property type="project" value="UniProtKB-KW"/>
</dbReference>
<feature type="compositionally biased region" description="Basic and acidic residues" evidence="8">
    <location>
        <begin position="451"/>
        <end position="463"/>
    </location>
</feature>
<dbReference type="Pfam" id="PF00001">
    <property type="entry name" value="7tm_1"/>
    <property type="match status" value="1"/>
</dbReference>
<keyword evidence="2 9" id="KW-0812">Transmembrane</keyword>
<evidence type="ECO:0000256" key="3">
    <source>
        <dbReference type="ARBA" id="ARBA00022989"/>
    </source>
</evidence>
<dbReference type="GO" id="GO:0016020">
    <property type="term" value="C:membrane"/>
    <property type="evidence" value="ECO:0007669"/>
    <property type="project" value="UniProtKB-SubCell"/>
</dbReference>
<evidence type="ECO:0000313" key="12">
    <source>
        <dbReference type="Proteomes" id="UP001501920"/>
    </source>
</evidence>
<evidence type="ECO:0000256" key="5">
    <source>
        <dbReference type="ARBA" id="ARBA00023136"/>
    </source>
</evidence>
<evidence type="ECO:0000256" key="8">
    <source>
        <dbReference type="SAM" id="MobiDB-lite"/>
    </source>
</evidence>
<evidence type="ECO:0000313" key="11">
    <source>
        <dbReference type="Ensembl" id="ENSPNAP00000013914.2"/>
    </source>
</evidence>
<evidence type="ECO:0000256" key="6">
    <source>
        <dbReference type="ARBA" id="ARBA00023170"/>
    </source>
</evidence>
<dbReference type="AlphaFoldDB" id="A0A3B4CTQ9"/>
<name>A0A3B4CTQ9_PYGNA</name>
<evidence type="ECO:0000256" key="9">
    <source>
        <dbReference type="SAM" id="Phobius"/>
    </source>
</evidence>
<reference evidence="11" key="3">
    <citation type="submission" date="2025-09" db="UniProtKB">
        <authorList>
            <consortium name="Ensembl"/>
        </authorList>
    </citation>
    <scope>IDENTIFICATION</scope>
</reference>
<dbReference type="GeneTree" id="ENSGT01120000271854"/>
<evidence type="ECO:0000256" key="4">
    <source>
        <dbReference type="ARBA" id="ARBA00023040"/>
    </source>
</evidence>
<dbReference type="Ensembl" id="ENSPNAT00000037114.2">
    <property type="protein sequence ID" value="ENSPNAP00000013914.2"/>
    <property type="gene ID" value="ENSPNAG00000019811.2"/>
</dbReference>
<keyword evidence="6" id="KW-0675">Receptor</keyword>
<keyword evidence="5 9" id="KW-0472">Membrane</keyword>
<dbReference type="InterPro" id="IPR050125">
    <property type="entry name" value="GPCR_opsins"/>
</dbReference>
<dbReference type="OMA" id="WIERRHM"/>
<sequence length="522" mass="58156">VSEGVNHSWRRSMSHPSSFNISFHSHLTPSTDLIVAIILIITGVVSVTGNGVVLLAHGRKRKKLRAHELMTINLAVCDFGYSVLGAPCVVISSLSHGWILGDMGCWWYGFQGFVFGVGSLFTTCLISLDRCFKICSLRYGQWIERGHVSLSLALMWAYTLFWAVLPVFGFGSYGPEPYGTSCTIDWWRMKSSLNDRIYVYLILLMCFVMPTLIIFTSYIAILITVYRSGRTVASISSSSVSHGSSKDLRLTKIAAVVCSSFLIAWTPYAIVSFYSALTIKDEQEEARGAGMVTEMLGTGTGHTSGGFSDYFSLHPFLNWTSTENYGDIYDSWRNVTPDQYNHHGSRPISTVVADVAEHQGHRLVSSLRPEVSLIPAIFAKSHCMINPFIYQIMNRDFREDVYDMFCWGGENGKRQRKRRSGGSDSSGFHSSISLSYSHIWKRRSTATSHSSVERGMKEEDIGKGNRQTGPWQDDSSAGCASLDAPTVDTQTNLQREQGSKGQKEKEKEKGESTSSSLLYYED</sequence>
<protein>
    <recommendedName>
        <fullName evidence="10">G-protein coupled receptors family 1 profile domain-containing protein</fullName>
    </recommendedName>
</protein>
<feature type="transmembrane region" description="Helical" evidence="9">
    <location>
        <begin position="106"/>
        <end position="128"/>
    </location>
</feature>
<dbReference type="PROSITE" id="PS50262">
    <property type="entry name" value="G_PROTEIN_RECEP_F1_2"/>
    <property type="match status" value="1"/>
</dbReference>
<reference evidence="11 12" key="1">
    <citation type="submission" date="2020-10" db="EMBL/GenBank/DDBJ databases">
        <title>Pygocentrus nattereri (red-bellied piranha) genome, fPygNat1, primary haplotype.</title>
        <authorList>
            <person name="Myers G."/>
            <person name="Meyer A."/>
            <person name="Karagic N."/>
            <person name="Pippel M."/>
            <person name="Winkler S."/>
            <person name="Tracey A."/>
            <person name="Wood J."/>
            <person name="Formenti G."/>
            <person name="Howe K."/>
            <person name="Fedrigo O."/>
            <person name="Jarvis E.D."/>
        </authorList>
    </citation>
    <scope>NUCLEOTIDE SEQUENCE [LARGE SCALE GENOMIC DNA]</scope>
</reference>
<feature type="compositionally biased region" description="Polar residues" evidence="8">
    <location>
        <begin position="465"/>
        <end position="475"/>
    </location>
</feature>
<reference evidence="11" key="2">
    <citation type="submission" date="2025-08" db="UniProtKB">
        <authorList>
            <consortium name="Ensembl"/>
        </authorList>
    </citation>
    <scope>IDENTIFICATION</scope>
</reference>
<feature type="compositionally biased region" description="Basic and acidic residues" evidence="8">
    <location>
        <begin position="497"/>
        <end position="511"/>
    </location>
</feature>
<dbReference type="Proteomes" id="UP001501920">
    <property type="component" value="Chromosome 3"/>
</dbReference>
<keyword evidence="7" id="KW-0807">Transducer</keyword>
<feature type="transmembrane region" description="Helical" evidence="9">
    <location>
        <begin position="253"/>
        <end position="277"/>
    </location>
</feature>
<feature type="transmembrane region" description="Helical" evidence="9">
    <location>
        <begin position="148"/>
        <end position="168"/>
    </location>
</feature>
<dbReference type="Gene3D" id="1.20.1070.10">
    <property type="entry name" value="Rhodopsin 7-helix transmembrane proteins"/>
    <property type="match status" value="1"/>
</dbReference>
<organism evidence="11 12">
    <name type="scientific">Pygocentrus nattereri</name>
    <name type="common">Red-bellied piranha</name>
    <dbReference type="NCBI Taxonomy" id="42514"/>
    <lineage>
        <taxon>Eukaryota</taxon>
        <taxon>Metazoa</taxon>
        <taxon>Chordata</taxon>
        <taxon>Craniata</taxon>
        <taxon>Vertebrata</taxon>
        <taxon>Euteleostomi</taxon>
        <taxon>Actinopterygii</taxon>
        <taxon>Neopterygii</taxon>
        <taxon>Teleostei</taxon>
        <taxon>Ostariophysi</taxon>
        <taxon>Characiformes</taxon>
        <taxon>Characoidei</taxon>
        <taxon>Pygocentrus</taxon>
    </lineage>
</organism>
<feature type="transmembrane region" description="Helical" evidence="9">
    <location>
        <begin position="69"/>
        <end position="94"/>
    </location>
</feature>